<evidence type="ECO:0000256" key="7">
    <source>
        <dbReference type="ARBA" id="ARBA00022729"/>
    </source>
</evidence>
<feature type="compositionally biased region" description="Basic and acidic residues" evidence="15">
    <location>
        <begin position="182"/>
        <end position="196"/>
    </location>
</feature>
<keyword evidence="8 16" id="KW-1133">Transmembrane helix</keyword>
<sequence length="277" mass="30598">MQISVRLVVLAASLGLPLAGALECSSHDVLKKYQLDKYSSQGSVERQTPPSTTKDTWWINPCIEHSKDLEIPSNCKDNDMLCGVTEVKVPDRDGLVTQIIDFPNSLAYSVDETDNQLTLTLKGAKWGSSTVSAKIMYECRKNNKNDEIVSTQWEDQQVVLQVRGPSGCLKDNSNDGGNNSDNNDKNGNDNNNDKKSSGSSGLSWFTWLIVYAFLFTVIYLMIVSYMSTRGGSFDDFRGEFVERGSQFVTSLPTFCKEVAMKLFGQSSSSQRGGYSAV</sequence>
<keyword evidence="20" id="KW-1185">Reference proteome</keyword>
<evidence type="ECO:0000256" key="1">
    <source>
        <dbReference type="ARBA" id="ARBA00004304"/>
    </source>
</evidence>
<evidence type="ECO:0000256" key="13">
    <source>
        <dbReference type="ARBA" id="ARBA00023157"/>
    </source>
</evidence>
<dbReference type="EMBL" id="BTGD01000003">
    <property type="protein sequence ID" value="GMM54965.1"/>
    <property type="molecule type" value="Genomic_DNA"/>
</dbReference>
<dbReference type="GO" id="GO:0031966">
    <property type="term" value="C:mitochondrial membrane"/>
    <property type="evidence" value="ECO:0007669"/>
    <property type="project" value="UniProtKB-SubCell"/>
</dbReference>
<evidence type="ECO:0000256" key="9">
    <source>
        <dbReference type="ARBA" id="ARBA00023006"/>
    </source>
</evidence>
<comment type="similarity">
    <text evidence="4">Belongs to the ATG27 family.</text>
</comment>
<evidence type="ECO:0000256" key="4">
    <source>
        <dbReference type="ARBA" id="ARBA00005363"/>
    </source>
</evidence>
<evidence type="ECO:0000313" key="20">
    <source>
        <dbReference type="Proteomes" id="UP001377567"/>
    </source>
</evidence>
<evidence type="ECO:0000256" key="11">
    <source>
        <dbReference type="ARBA" id="ARBA00023128"/>
    </source>
</evidence>
<feature type="region of interest" description="Disordered" evidence="15">
    <location>
        <begin position="166"/>
        <end position="199"/>
    </location>
</feature>
<comment type="subcellular location">
    <subcellularLocation>
        <location evidence="2">Cytoplasmic vesicle membrane</location>
        <topology evidence="2">Single-pass type I membrane protein</topology>
    </subcellularLocation>
    <subcellularLocation>
        <location evidence="3">Golgi apparatus membrane</location>
        <topology evidence="3">Single-pass type I membrane protein</topology>
    </subcellularLocation>
    <subcellularLocation>
        <location evidence="1">Mitochondrion membrane</location>
        <topology evidence="1">Single-pass membrane protein</topology>
    </subcellularLocation>
</comment>
<dbReference type="PROSITE" id="PS51914">
    <property type="entry name" value="MRH"/>
    <property type="match status" value="1"/>
</dbReference>
<dbReference type="GO" id="GO:0000139">
    <property type="term" value="C:Golgi membrane"/>
    <property type="evidence" value="ECO:0007669"/>
    <property type="project" value="UniProtKB-SubCell"/>
</dbReference>
<evidence type="ECO:0000256" key="5">
    <source>
        <dbReference type="ARBA" id="ARBA00013776"/>
    </source>
</evidence>
<organism evidence="19 20">
    <name type="scientific">Maudiozyma humilis</name>
    <name type="common">Sour dough yeast</name>
    <name type="synonym">Kazachstania humilis</name>
    <dbReference type="NCBI Taxonomy" id="51915"/>
    <lineage>
        <taxon>Eukaryota</taxon>
        <taxon>Fungi</taxon>
        <taxon>Dikarya</taxon>
        <taxon>Ascomycota</taxon>
        <taxon>Saccharomycotina</taxon>
        <taxon>Saccharomycetes</taxon>
        <taxon>Saccharomycetales</taxon>
        <taxon>Saccharomycetaceae</taxon>
        <taxon>Maudiozyma</taxon>
    </lineage>
</organism>
<evidence type="ECO:0000256" key="16">
    <source>
        <dbReference type="SAM" id="Phobius"/>
    </source>
</evidence>
<protein>
    <recommendedName>
        <fullName evidence="5">Autophagy-related protein 27</fullName>
    </recommendedName>
</protein>
<keyword evidence="14" id="KW-0968">Cytoplasmic vesicle</keyword>
<keyword evidence="7 17" id="KW-0732">Signal</keyword>
<comment type="caution">
    <text evidence="19">The sequence shown here is derived from an EMBL/GenBank/DDBJ whole genome shotgun (WGS) entry which is preliminary data.</text>
</comment>
<evidence type="ECO:0000256" key="14">
    <source>
        <dbReference type="ARBA" id="ARBA00023329"/>
    </source>
</evidence>
<dbReference type="InterPro" id="IPR044865">
    <property type="entry name" value="MRH_dom"/>
</dbReference>
<dbReference type="Proteomes" id="UP001377567">
    <property type="component" value="Unassembled WGS sequence"/>
</dbReference>
<evidence type="ECO:0000313" key="19">
    <source>
        <dbReference type="EMBL" id="GMM54965.1"/>
    </source>
</evidence>
<dbReference type="InterPro" id="IPR009011">
    <property type="entry name" value="Man6P_isomerase_rcpt-bd_dom_sf"/>
</dbReference>
<feature type="chain" id="PRO_5043932788" description="Autophagy-related protein 27" evidence="17">
    <location>
        <begin position="22"/>
        <end position="277"/>
    </location>
</feature>
<evidence type="ECO:0000259" key="18">
    <source>
        <dbReference type="PROSITE" id="PS51914"/>
    </source>
</evidence>
<dbReference type="GO" id="GO:0006914">
    <property type="term" value="P:autophagy"/>
    <property type="evidence" value="ECO:0007669"/>
    <property type="project" value="UniProtKB-KW"/>
</dbReference>
<dbReference type="Pfam" id="PF09451">
    <property type="entry name" value="ATG27"/>
    <property type="match status" value="1"/>
</dbReference>
<keyword evidence="11" id="KW-0496">Mitochondrion</keyword>
<keyword evidence="10" id="KW-0333">Golgi apparatus</keyword>
<feature type="transmembrane region" description="Helical" evidence="16">
    <location>
        <begin position="204"/>
        <end position="223"/>
    </location>
</feature>
<evidence type="ECO:0000256" key="17">
    <source>
        <dbReference type="SAM" id="SignalP"/>
    </source>
</evidence>
<gene>
    <name evidence="19" type="ORF">DAKH74_015810</name>
</gene>
<reference evidence="19 20" key="1">
    <citation type="journal article" date="2023" name="Elife">
        <title>Identification of key yeast species and microbe-microbe interactions impacting larval growth of Drosophila in the wild.</title>
        <authorList>
            <person name="Mure A."/>
            <person name="Sugiura Y."/>
            <person name="Maeda R."/>
            <person name="Honda K."/>
            <person name="Sakurai N."/>
            <person name="Takahashi Y."/>
            <person name="Watada M."/>
            <person name="Katoh T."/>
            <person name="Gotoh A."/>
            <person name="Gotoh Y."/>
            <person name="Taniguchi I."/>
            <person name="Nakamura K."/>
            <person name="Hayashi T."/>
            <person name="Katayama T."/>
            <person name="Uemura T."/>
            <person name="Hattori Y."/>
        </authorList>
    </citation>
    <scope>NUCLEOTIDE SEQUENCE [LARGE SCALE GENOMIC DNA]</scope>
    <source>
        <strain evidence="19 20">KH-74</strain>
    </source>
</reference>
<feature type="compositionally biased region" description="Low complexity" evidence="15">
    <location>
        <begin position="170"/>
        <end position="181"/>
    </location>
</feature>
<dbReference type="GO" id="GO:0030659">
    <property type="term" value="C:cytoplasmic vesicle membrane"/>
    <property type="evidence" value="ECO:0007669"/>
    <property type="project" value="UniProtKB-SubCell"/>
</dbReference>
<keyword evidence="13" id="KW-1015">Disulfide bond</keyword>
<dbReference type="InterPro" id="IPR018939">
    <property type="entry name" value="Autophagy-rel_prot_27"/>
</dbReference>
<proteinExistence type="inferred from homology"/>
<evidence type="ECO:0000256" key="6">
    <source>
        <dbReference type="ARBA" id="ARBA00022692"/>
    </source>
</evidence>
<dbReference type="AlphaFoldDB" id="A0AAV5RU73"/>
<name>A0AAV5RU73_MAUHU</name>
<evidence type="ECO:0000256" key="2">
    <source>
        <dbReference type="ARBA" id="ARBA00004358"/>
    </source>
</evidence>
<evidence type="ECO:0000256" key="12">
    <source>
        <dbReference type="ARBA" id="ARBA00023136"/>
    </source>
</evidence>
<keyword evidence="9" id="KW-0072">Autophagy</keyword>
<feature type="domain" description="MRH" evidence="18">
    <location>
        <begin position="22"/>
        <end position="170"/>
    </location>
</feature>
<dbReference type="Gene3D" id="2.70.130.10">
    <property type="entry name" value="Mannose-6-phosphate receptor binding domain"/>
    <property type="match status" value="1"/>
</dbReference>
<evidence type="ECO:0000256" key="3">
    <source>
        <dbReference type="ARBA" id="ARBA00004614"/>
    </source>
</evidence>
<accession>A0AAV5RU73</accession>
<evidence type="ECO:0000256" key="15">
    <source>
        <dbReference type="SAM" id="MobiDB-lite"/>
    </source>
</evidence>
<keyword evidence="6 16" id="KW-0812">Transmembrane</keyword>
<keyword evidence="12 16" id="KW-0472">Membrane</keyword>
<evidence type="ECO:0000256" key="10">
    <source>
        <dbReference type="ARBA" id="ARBA00023034"/>
    </source>
</evidence>
<evidence type="ECO:0000256" key="8">
    <source>
        <dbReference type="ARBA" id="ARBA00022989"/>
    </source>
</evidence>
<feature type="signal peptide" evidence="17">
    <location>
        <begin position="1"/>
        <end position="21"/>
    </location>
</feature>